<dbReference type="GeneID" id="40752570"/>
<dbReference type="RefSeq" id="XP_029757921.1">
    <property type="nucleotide sequence ID" value="XM_029910264.1"/>
</dbReference>
<feature type="compositionally biased region" description="Polar residues" evidence="1">
    <location>
        <begin position="48"/>
        <end position="68"/>
    </location>
</feature>
<dbReference type="Proteomes" id="UP000030706">
    <property type="component" value="Unassembled WGS sequence"/>
</dbReference>
<evidence type="ECO:0000256" key="1">
    <source>
        <dbReference type="SAM" id="MobiDB-lite"/>
    </source>
</evidence>
<accession>A0A074XDE5</accession>
<dbReference type="AlphaFoldDB" id="A0A074XDE5"/>
<keyword evidence="3" id="KW-1185">Reference proteome</keyword>
<evidence type="ECO:0000313" key="2">
    <source>
        <dbReference type="EMBL" id="KEQ81734.1"/>
    </source>
</evidence>
<dbReference type="EMBL" id="KL584990">
    <property type="protein sequence ID" value="KEQ81734.1"/>
    <property type="molecule type" value="Genomic_DNA"/>
</dbReference>
<proteinExistence type="predicted"/>
<name>A0A074XDE5_AURPU</name>
<feature type="region of interest" description="Disordered" evidence="1">
    <location>
        <begin position="40"/>
        <end position="68"/>
    </location>
</feature>
<sequence length="68" mass="7888">MRNEARVIHDMWHFQEMNTTVSFSFLGCRWTADPEAMLQPMKTRSRQRNSSFGAANVDSRQPSRLTGL</sequence>
<gene>
    <name evidence="2" type="ORF">M438DRAFT_69578</name>
</gene>
<dbReference type="HOGENOM" id="CLU_2793575_0_0_1"/>
<protein>
    <submittedName>
        <fullName evidence="2">Uncharacterized protein</fullName>
    </submittedName>
</protein>
<dbReference type="PROSITE" id="PS51257">
    <property type="entry name" value="PROKAR_LIPOPROTEIN"/>
    <property type="match status" value="1"/>
</dbReference>
<organism evidence="2 3">
    <name type="scientific">Aureobasidium pullulans EXF-150</name>
    <dbReference type="NCBI Taxonomy" id="1043002"/>
    <lineage>
        <taxon>Eukaryota</taxon>
        <taxon>Fungi</taxon>
        <taxon>Dikarya</taxon>
        <taxon>Ascomycota</taxon>
        <taxon>Pezizomycotina</taxon>
        <taxon>Dothideomycetes</taxon>
        <taxon>Dothideomycetidae</taxon>
        <taxon>Dothideales</taxon>
        <taxon>Saccotheciaceae</taxon>
        <taxon>Aureobasidium</taxon>
    </lineage>
</organism>
<evidence type="ECO:0000313" key="3">
    <source>
        <dbReference type="Proteomes" id="UP000030706"/>
    </source>
</evidence>
<reference evidence="2 3" key="1">
    <citation type="journal article" date="2014" name="BMC Genomics">
        <title>Genome sequencing of four Aureobasidium pullulans varieties: biotechnological potential, stress tolerance, and description of new species.</title>
        <authorList>
            <person name="Gostin Ar C."/>
            <person name="Ohm R.A."/>
            <person name="Kogej T."/>
            <person name="Sonjak S."/>
            <person name="Turk M."/>
            <person name="Zajc J."/>
            <person name="Zalar P."/>
            <person name="Grube M."/>
            <person name="Sun H."/>
            <person name="Han J."/>
            <person name="Sharma A."/>
            <person name="Chiniquy J."/>
            <person name="Ngan C.Y."/>
            <person name="Lipzen A."/>
            <person name="Barry K."/>
            <person name="Grigoriev I.V."/>
            <person name="Gunde-Cimerman N."/>
        </authorList>
    </citation>
    <scope>NUCLEOTIDE SEQUENCE [LARGE SCALE GENOMIC DNA]</scope>
    <source>
        <strain evidence="2 3">EXF-150</strain>
    </source>
</reference>